<feature type="compositionally biased region" description="Pro residues" evidence="1">
    <location>
        <begin position="254"/>
        <end position="266"/>
    </location>
</feature>
<evidence type="ECO:0000313" key="2">
    <source>
        <dbReference type="EMBL" id="MED6182588.1"/>
    </source>
</evidence>
<protein>
    <recommendedName>
        <fullName evidence="4">DRBM domain-containing protein</fullName>
    </recommendedName>
</protein>
<name>A0ABU6WEF5_9FABA</name>
<evidence type="ECO:0000313" key="3">
    <source>
        <dbReference type="Proteomes" id="UP001341840"/>
    </source>
</evidence>
<keyword evidence="3" id="KW-1185">Reference proteome</keyword>
<feature type="region of interest" description="Disordered" evidence="1">
    <location>
        <begin position="242"/>
        <end position="266"/>
    </location>
</feature>
<evidence type="ECO:0000256" key="1">
    <source>
        <dbReference type="SAM" id="MobiDB-lite"/>
    </source>
</evidence>
<dbReference type="Proteomes" id="UP001341840">
    <property type="component" value="Unassembled WGS sequence"/>
</dbReference>
<dbReference type="EMBL" id="JASCZI010181365">
    <property type="protein sequence ID" value="MED6182588.1"/>
    <property type="molecule type" value="Genomic_DNA"/>
</dbReference>
<reference evidence="2 3" key="1">
    <citation type="journal article" date="2023" name="Plants (Basel)">
        <title>Bridging the Gap: Combining Genomics and Transcriptomics Approaches to Understand Stylosanthes scabra, an Orphan Legume from the Brazilian Caatinga.</title>
        <authorList>
            <person name="Ferreira-Neto J.R.C."/>
            <person name="da Silva M.D."/>
            <person name="Binneck E."/>
            <person name="de Melo N.F."/>
            <person name="da Silva R.H."/>
            <person name="de Melo A.L.T.M."/>
            <person name="Pandolfi V."/>
            <person name="Bustamante F.O."/>
            <person name="Brasileiro-Vidal A.C."/>
            <person name="Benko-Iseppon A.M."/>
        </authorList>
    </citation>
    <scope>NUCLEOTIDE SEQUENCE [LARGE SCALE GENOMIC DNA]</scope>
    <source>
        <tissue evidence="2">Leaves</tissue>
    </source>
</reference>
<gene>
    <name evidence="2" type="ORF">PIB30_029837</name>
</gene>
<sequence length="266" mass="30333">MVYKSDGHNASSYDLLGVWQPPLSVARIKFVGERHVSQRAHTRAAAQEAACAAAERELTPFSDVIYDSCEHYDRSKLMRTRKVLNERIIQIPGEGRDSMIQRIQQLGWDYMYNDLVDINVTIVKEFYSNFSTSAQRTDPIPRAQDTYEINKARRAIGDLNISDVLATIAALGMTWDRYKPKVWESGQRNPQEGSSGLDENDGKRDQRLAFLVLLTRLAIAYNVPTYPEDNIMIIEEKDKYQEKRKARKGDLPRTAPPPIPPPIHEA</sequence>
<organism evidence="2 3">
    <name type="scientific">Stylosanthes scabra</name>
    <dbReference type="NCBI Taxonomy" id="79078"/>
    <lineage>
        <taxon>Eukaryota</taxon>
        <taxon>Viridiplantae</taxon>
        <taxon>Streptophyta</taxon>
        <taxon>Embryophyta</taxon>
        <taxon>Tracheophyta</taxon>
        <taxon>Spermatophyta</taxon>
        <taxon>Magnoliopsida</taxon>
        <taxon>eudicotyledons</taxon>
        <taxon>Gunneridae</taxon>
        <taxon>Pentapetalae</taxon>
        <taxon>rosids</taxon>
        <taxon>fabids</taxon>
        <taxon>Fabales</taxon>
        <taxon>Fabaceae</taxon>
        <taxon>Papilionoideae</taxon>
        <taxon>50 kb inversion clade</taxon>
        <taxon>dalbergioids sensu lato</taxon>
        <taxon>Dalbergieae</taxon>
        <taxon>Pterocarpus clade</taxon>
        <taxon>Stylosanthes</taxon>
    </lineage>
</organism>
<comment type="caution">
    <text evidence="2">The sequence shown here is derived from an EMBL/GenBank/DDBJ whole genome shotgun (WGS) entry which is preliminary data.</text>
</comment>
<feature type="compositionally biased region" description="Basic and acidic residues" evidence="1">
    <location>
        <begin position="242"/>
        <end position="251"/>
    </location>
</feature>
<accession>A0ABU6WEF5</accession>
<evidence type="ECO:0008006" key="4">
    <source>
        <dbReference type="Google" id="ProtNLM"/>
    </source>
</evidence>
<proteinExistence type="predicted"/>